<dbReference type="RefSeq" id="WP_133236695.1">
    <property type="nucleotide sequence ID" value="NZ_SMRT01000033.1"/>
</dbReference>
<evidence type="ECO:0000313" key="3">
    <source>
        <dbReference type="Proteomes" id="UP000295636"/>
    </source>
</evidence>
<evidence type="ECO:0000313" key="2">
    <source>
        <dbReference type="EMBL" id="TDF90538.1"/>
    </source>
</evidence>
<sequence length="177" mass="20233">MIYKKWSAEMSSVRSKRTWPGYVSFVWVTVFILFHIYWAFGGRFGLGDASNPIPPLPTSLSEWIYFYIVIIMFAAGTIVPLATVQSWGRFIPRRFIFIACWIGCVVLILRGGAGFVDDFFRSTGLLPNGITGLTYEQIFGDEHISTYTLWSSRAMDGYFFLGGILYGLAAWFYHNRK</sequence>
<dbReference type="Proteomes" id="UP000295636">
    <property type="component" value="Unassembled WGS sequence"/>
</dbReference>
<dbReference type="Pfam" id="PF13160">
    <property type="entry name" value="DUF3995"/>
    <property type="match status" value="1"/>
</dbReference>
<protein>
    <submittedName>
        <fullName evidence="2">DUF3995 domain-containing protein</fullName>
    </submittedName>
</protein>
<reference evidence="2 3" key="1">
    <citation type="submission" date="2019-03" db="EMBL/GenBank/DDBJ databases">
        <title>This is whole genome sequence of Paenibacillus sp MS74 strain.</title>
        <authorList>
            <person name="Trinh H.N."/>
        </authorList>
    </citation>
    <scope>NUCLEOTIDE SEQUENCE [LARGE SCALE GENOMIC DNA]</scope>
    <source>
        <strain evidence="2 3">MS74</strain>
    </source>
</reference>
<dbReference type="OrthoDB" id="2717873at2"/>
<keyword evidence="1" id="KW-0812">Transmembrane</keyword>
<proteinExistence type="predicted"/>
<keyword evidence="3" id="KW-1185">Reference proteome</keyword>
<feature type="transmembrane region" description="Helical" evidence="1">
    <location>
        <begin position="157"/>
        <end position="174"/>
    </location>
</feature>
<dbReference type="EMBL" id="SMRT01000033">
    <property type="protein sequence ID" value="TDF90538.1"/>
    <property type="molecule type" value="Genomic_DNA"/>
</dbReference>
<accession>A0A4R5K743</accession>
<feature type="transmembrane region" description="Helical" evidence="1">
    <location>
        <begin position="64"/>
        <end position="83"/>
    </location>
</feature>
<organism evidence="2 3">
    <name type="scientific">Paenibacillus piri</name>
    <dbReference type="NCBI Taxonomy" id="2547395"/>
    <lineage>
        <taxon>Bacteria</taxon>
        <taxon>Bacillati</taxon>
        <taxon>Bacillota</taxon>
        <taxon>Bacilli</taxon>
        <taxon>Bacillales</taxon>
        <taxon>Paenibacillaceae</taxon>
        <taxon>Paenibacillus</taxon>
    </lineage>
</organism>
<gene>
    <name evidence="2" type="ORF">E1757_34095</name>
</gene>
<feature type="transmembrane region" description="Helical" evidence="1">
    <location>
        <begin position="95"/>
        <end position="116"/>
    </location>
</feature>
<keyword evidence="1" id="KW-0472">Membrane</keyword>
<name>A0A4R5K743_9BACL</name>
<dbReference type="InterPro" id="IPR025058">
    <property type="entry name" value="DUF3995"/>
</dbReference>
<dbReference type="AlphaFoldDB" id="A0A4R5K743"/>
<evidence type="ECO:0000256" key="1">
    <source>
        <dbReference type="SAM" id="Phobius"/>
    </source>
</evidence>
<feature type="transmembrane region" description="Helical" evidence="1">
    <location>
        <begin position="21"/>
        <end position="40"/>
    </location>
</feature>
<comment type="caution">
    <text evidence="2">The sequence shown here is derived from an EMBL/GenBank/DDBJ whole genome shotgun (WGS) entry which is preliminary data.</text>
</comment>
<keyword evidence="1" id="KW-1133">Transmembrane helix</keyword>